<dbReference type="RefSeq" id="WP_302302631.1">
    <property type="nucleotide sequence ID" value="NZ_JAUKZB010000194.1"/>
</dbReference>
<accession>A0AAW7VLB2</accession>
<gene>
    <name evidence="1" type="ORF">Q2V64_28030</name>
</gene>
<evidence type="ECO:0000313" key="1">
    <source>
        <dbReference type="EMBL" id="MDO2733438.1"/>
    </source>
</evidence>
<dbReference type="EMBL" id="JAUKZB010000194">
    <property type="protein sequence ID" value="MDO2733438.1"/>
    <property type="molecule type" value="Genomic_DNA"/>
</dbReference>
<proteinExistence type="predicted"/>
<name>A0AAW7VLB2_ECOLX</name>
<dbReference type="Gene3D" id="2.40.128.130">
    <property type="entry name" value="Autotransporter beta-domain"/>
    <property type="match status" value="1"/>
</dbReference>
<dbReference type="InterPro" id="IPR036709">
    <property type="entry name" value="Autotransporte_beta_dom_sf"/>
</dbReference>
<dbReference type="Proteomes" id="UP001174465">
    <property type="component" value="Unassembled WGS sequence"/>
</dbReference>
<dbReference type="AlphaFoldDB" id="A0AAW7VLB2"/>
<dbReference type="SUPFAM" id="SSF103515">
    <property type="entry name" value="Autotransporter"/>
    <property type="match status" value="1"/>
</dbReference>
<organism evidence="1 2">
    <name type="scientific">Escherichia coli</name>
    <dbReference type="NCBI Taxonomy" id="562"/>
    <lineage>
        <taxon>Bacteria</taxon>
        <taxon>Pseudomonadati</taxon>
        <taxon>Pseudomonadota</taxon>
        <taxon>Gammaproteobacteria</taxon>
        <taxon>Enterobacterales</taxon>
        <taxon>Enterobacteriaceae</taxon>
        <taxon>Escherichia</taxon>
    </lineage>
</organism>
<evidence type="ECO:0000313" key="2">
    <source>
        <dbReference type="Proteomes" id="UP001174465"/>
    </source>
</evidence>
<reference evidence="1" key="1">
    <citation type="submission" date="2023-07" db="EMBL/GenBank/DDBJ databases">
        <title>High risk of intestinal colonization with ESBL-producing Escherichia coli among soldiers of military contingents in specific geographic regions.</title>
        <authorList>
            <person name="Literacka E."/>
        </authorList>
    </citation>
    <scope>NUCLEOTIDE SEQUENCE</scope>
    <source>
        <strain evidence="1">33</strain>
    </source>
</reference>
<sequence>GKKHFKGEKDSRMLMNVGTNVEVKDNMRFGLELEKSAFGRYNIDNSINANFRYYF</sequence>
<feature type="non-terminal residue" evidence="1">
    <location>
        <position position="1"/>
    </location>
</feature>
<dbReference type="InterPro" id="IPR006315">
    <property type="entry name" value="OM_autotransptr_brl_dom"/>
</dbReference>
<protein>
    <submittedName>
        <fullName evidence="1">Autotransporter outer membrane beta-barrel domain-containing protein</fullName>
    </submittedName>
</protein>
<dbReference type="GO" id="GO:0019867">
    <property type="term" value="C:outer membrane"/>
    <property type="evidence" value="ECO:0007669"/>
    <property type="project" value="InterPro"/>
</dbReference>
<comment type="caution">
    <text evidence="1">The sequence shown here is derived from an EMBL/GenBank/DDBJ whole genome shotgun (WGS) entry which is preliminary data.</text>
</comment>
<dbReference type="NCBIfam" id="TIGR01414">
    <property type="entry name" value="autotrans_barl"/>
    <property type="match status" value="1"/>
</dbReference>